<feature type="transmembrane region" description="Helical" evidence="8">
    <location>
        <begin position="346"/>
        <end position="364"/>
    </location>
</feature>
<feature type="transmembrane region" description="Helical" evidence="8">
    <location>
        <begin position="257"/>
        <end position="278"/>
    </location>
</feature>
<reference evidence="10 11" key="1">
    <citation type="submission" date="2020-05" db="EMBL/GenBank/DDBJ databases">
        <title>Complete genome of Desulfobulbus oligotrophicus.</title>
        <authorList>
            <person name="Podar M."/>
        </authorList>
    </citation>
    <scope>NUCLEOTIDE SEQUENCE [LARGE SCALE GENOMIC DNA]</scope>
    <source>
        <strain evidence="10 11">Prop6</strain>
    </source>
</reference>
<evidence type="ECO:0000256" key="2">
    <source>
        <dbReference type="ARBA" id="ARBA00007783"/>
    </source>
</evidence>
<dbReference type="GO" id="GO:0140359">
    <property type="term" value="F:ABC-type transporter activity"/>
    <property type="evidence" value="ECO:0007669"/>
    <property type="project" value="InterPro"/>
</dbReference>
<keyword evidence="7 8" id="KW-0472">Membrane</keyword>
<comment type="caution">
    <text evidence="8">Lacks conserved residue(s) required for the propagation of feature annotation.</text>
</comment>
<evidence type="ECO:0000256" key="1">
    <source>
        <dbReference type="ARBA" id="ARBA00004651"/>
    </source>
</evidence>
<feature type="transmembrane region" description="Helical" evidence="8">
    <location>
        <begin position="285"/>
        <end position="307"/>
    </location>
</feature>
<evidence type="ECO:0000313" key="11">
    <source>
        <dbReference type="Proteomes" id="UP000596092"/>
    </source>
</evidence>
<dbReference type="InterPro" id="IPR047817">
    <property type="entry name" value="ABC2_TM_bact-type"/>
</dbReference>
<protein>
    <recommendedName>
        <fullName evidence="8">Transport permease protein</fullName>
    </recommendedName>
</protein>
<keyword evidence="6 8" id="KW-1133">Transmembrane helix</keyword>
<organism evidence="10 11">
    <name type="scientific">Desulfobulbus oligotrophicus</name>
    <dbReference type="NCBI Taxonomy" id="1909699"/>
    <lineage>
        <taxon>Bacteria</taxon>
        <taxon>Pseudomonadati</taxon>
        <taxon>Thermodesulfobacteriota</taxon>
        <taxon>Desulfobulbia</taxon>
        <taxon>Desulfobulbales</taxon>
        <taxon>Desulfobulbaceae</taxon>
        <taxon>Desulfobulbus</taxon>
    </lineage>
</organism>
<evidence type="ECO:0000259" key="9">
    <source>
        <dbReference type="PROSITE" id="PS51012"/>
    </source>
</evidence>
<dbReference type="AlphaFoldDB" id="A0A7T6AR68"/>
<feature type="transmembrane region" description="Helical" evidence="8">
    <location>
        <begin position="219"/>
        <end position="245"/>
    </location>
</feature>
<dbReference type="Proteomes" id="UP000596092">
    <property type="component" value="Chromosome"/>
</dbReference>
<name>A0A7T6AR68_9BACT</name>
<dbReference type="InterPro" id="IPR000412">
    <property type="entry name" value="ABC_2_transport"/>
</dbReference>
<dbReference type="PROSITE" id="PS51012">
    <property type="entry name" value="ABC_TM2"/>
    <property type="match status" value="1"/>
</dbReference>
<gene>
    <name evidence="10" type="ORF">HP555_10260</name>
</gene>
<sequence length="369" mass="41187">MNQRILALIIKEFLALFRDKKSRMAVIMPPILQLLVFGYAATFDLEQAGLTILNEDTGAFSRDLVNRFEQTEAFDVVGYLHSQDEIKPVIDRQAALLTLHIGEQCSANVAQGESCPLQVMIDGRNSNTAMLALNYVRSIVADFNEEYAIKMHGTGSPARLDMRAWFNPNLESRWFIVPGIIPLLAMVVTLVVTALSVAREREDGTFDQLLVTPLRPWEILIAKAMPGLIVGVGESLLIVAVAVYWFKVPFVGDVLTLLPGLVIYVLSIIGVGLMISSFSTTLQQALLGAFLFLVPAVTLSGFSTPIANMPDFMQKLTYLDPMRYILVIIRRVFLEGAGIEYFWNELWPMSLIALVSLAVATWLFRHRLY</sequence>
<dbReference type="InterPro" id="IPR051449">
    <property type="entry name" value="ABC-2_transporter_component"/>
</dbReference>
<accession>A0A7T6AR68</accession>
<dbReference type="RefSeq" id="WP_199262146.1">
    <property type="nucleotide sequence ID" value="NZ_CP054140.1"/>
</dbReference>
<evidence type="ECO:0000256" key="8">
    <source>
        <dbReference type="RuleBase" id="RU361157"/>
    </source>
</evidence>
<evidence type="ECO:0000256" key="7">
    <source>
        <dbReference type="ARBA" id="ARBA00023136"/>
    </source>
</evidence>
<evidence type="ECO:0000256" key="3">
    <source>
        <dbReference type="ARBA" id="ARBA00022448"/>
    </source>
</evidence>
<feature type="transmembrane region" description="Helical" evidence="8">
    <location>
        <begin position="175"/>
        <end position="198"/>
    </location>
</feature>
<keyword evidence="11" id="KW-1185">Reference proteome</keyword>
<dbReference type="GO" id="GO:0043190">
    <property type="term" value="C:ATP-binding cassette (ABC) transporter complex"/>
    <property type="evidence" value="ECO:0007669"/>
    <property type="project" value="InterPro"/>
</dbReference>
<comment type="subcellular location">
    <subcellularLocation>
        <location evidence="1 8">Cell membrane</location>
        <topology evidence="1 8">Multi-pass membrane protein</topology>
    </subcellularLocation>
</comment>
<dbReference type="InterPro" id="IPR013525">
    <property type="entry name" value="ABC2_TM"/>
</dbReference>
<feature type="domain" description="ABC transmembrane type-2" evidence="9">
    <location>
        <begin position="129"/>
        <end position="367"/>
    </location>
</feature>
<dbReference type="EMBL" id="CP054140">
    <property type="protein sequence ID" value="QQG66213.1"/>
    <property type="molecule type" value="Genomic_DNA"/>
</dbReference>
<proteinExistence type="inferred from homology"/>
<dbReference type="KEGG" id="dog:HP555_10260"/>
<evidence type="ECO:0000313" key="10">
    <source>
        <dbReference type="EMBL" id="QQG66213.1"/>
    </source>
</evidence>
<comment type="similarity">
    <text evidence="2 8">Belongs to the ABC-2 integral membrane protein family.</text>
</comment>
<evidence type="ECO:0000256" key="5">
    <source>
        <dbReference type="ARBA" id="ARBA00022692"/>
    </source>
</evidence>
<dbReference type="Pfam" id="PF12698">
    <property type="entry name" value="ABC2_membrane_3"/>
    <property type="match status" value="1"/>
</dbReference>
<dbReference type="Gene3D" id="3.40.1710.10">
    <property type="entry name" value="abc type-2 transporter like domain"/>
    <property type="match status" value="1"/>
</dbReference>
<evidence type="ECO:0000256" key="6">
    <source>
        <dbReference type="ARBA" id="ARBA00022989"/>
    </source>
</evidence>
<dbReference type="PRINTS" id="PR00164">
    <property type="entry name" value="ABC2TRNSPORT"/>
</dbReference>
<keyword evidence="4 8" id="KW-1003">Cell membrane</keyword>
<evidence type="ECO:0000256" key="4">
    <source>
        <dbReference type="ARBA" id="ARBA00022475"/>
    </source>
</evidence>
<keyword evidence="5 8" id="KW-0812">Transmembrane</keyword>
<keyword evidence="3 8" id="KW-0813">Transport</keyword>
<dbReference type="PANTHER" id="PTHR30294:SF44">
    <property type="entry name" value="MULTIDRUG ABC TRANSPORTER PERMEASE YBHR-RELATED"/>
    <property type="match status" value="1"/>
</dbReference>
<dbReference type="PANTHER" id="PTHR30294">
    <property type="entry name" value="MEMBRANE COMPONENT OF ABC TRANSPORTER YHHJ-RELATED"/>
    <property type="match status" value="1"/>
</dbReference>